<dbReference type="InterPro" id="IPR036390">
    <property type="entry name" value="WH_DNA-bd_sf"/>
</dbReference>
<dbReference type="InterPro" id="IPR051534">
    <property type="entry name" value="CBASS_pafABC_assoc_protein"/>
</dbReference>
<sequence length="245" mass="28142">MARTQRLFTLMQILRRHRYPVTAQVLAQELEISVRTLYRDIATLQAQGAHIEGEAGLGYVLRPDFVLPPLMFSQEEIEALVLGARWVGSHTDKPLGQAATDALAKIAAVLPAEARHLLDSTTLLIPARQQDDRWQAELRQAMRAERKVLVDYADAQGRASQRILWPFALGYFEQVRVVVAWCELRQDFRHFRVDRILSLQLQNDHFPQRRANLLAQWRAEHLHRPREVEQVRVDETGEDSQTGNG</sequence>
<dbReference type="Pfam" id="PF13280">
    <property type="entry name" value="WYL"/>
    <property type="match status" value="1"/>
</dbReference>
<dbReference type="PROSITE" id="PS52050">
    <property type="entry name" value="WYL"/>
    <property type="match status" value="1"/>
</dbReference>
<keyword evidence="4" id="KW-1185">Reference proteome</keyword>
<organism evidence="3 4">
    <name type="scientific">Pokkaliibacter plantistimulans</name>
    <dbReference type="NCBI Taxonomy" id="1635171"/>
    <lineage>
        <taxon>Bacteria</taxon>
        <taxon>Pseudomonadati</taxon>
        <taxon>Pseudomonadota</taxon>
        <taxon>Gammaproteobacteria</taxon>
        <taxon>Oceanospirillales</taxon>
        <taxon>Balneatrichaceae</taxon>
        <taxon>Pokkaliibacter</taxon>
    </lineage>
</organism>
<dbReference type="Proteomes" id="UP000248090">
    <property type="component" value="Unassembled WGS sequence"/>
</dbReference>
<feature type="domain" description="Helix-turn-helix type 11" evidence="1">
    <location>
        <begin position="6"/>
        <end position="59"/>
    </location>
</feature>
<evidence type="ECO:0000313" key="4">
    <source>
        <dbReference type="Proteomes" id="UP000248090"/>
    </source>
</evidence>
<dbReference type="Gene3D" id="1.10.10.10">
    <property type="entry name" value="Winged helix-like DNA-binding domain superfamily/Winged helix DNA-binding domain"/>
    <property type="match status" value="1"/>
</dbReference>
<dbReference type="Pfam" id="PF08279">
    <property type="entry name" value="HTH_11"/>
    <property type="match status" value="1"/>
</dbReference>
<dbReference type="GO" id="GO:0003677">
    <property type="term" value="F:DNA binding"/>
    <property type="evidence" value="ECO:0007669"/>
    <property type="project" value="UniProtKB-KW"/>
</dbReference>
<dbReference type="RefSeq" id="WP_165838566.1">
    <property type="nucleotide sequence ID" value="NZ_CP177354.1"/>
</dbReference>
<protein>
    <submittedName>
        <fullName evidence="3">DNA-binding protein</fullName>
    </submittedName>
</protein>
<dbReference type="SUPFAM" id="SSF46785">
    <property type="entry name" value="Winged helix' DNA-binding domain"/>
    <property type="match status" value="1"/>
</dbReference>
<dbReference type="InterPro" id="IPR036388">
    <property type="entry name" value="WH-like_DNA-bd_sf"/>
</dbReference>
<comment type="caution">
    <text evidence="3">The sequence shown here is derived from an EMBL/GenBank/DDBJ whole genome shotgun (WGS) entry which is preliminary data.</text>
</comment>
<accession>A0ABX5LPS7</accession>
<proteinExistence type="predicted"/>
<evidence type="ECO:0000313" key="3">
    <source>
        <dbReference type="EMBL" id="PXF28669.1"/>
    </source>
</evidence>
<dbReference type="EMBL" id="LAPT01000171">
    <property type="protein sequence ID" value="PXF28669.1"/>
    <property type="molecule type" value="Genomic_DNA"/>
</dbReference>
<keyword evidence="3" id="KW-0238">DNA-binding</keyword>
<gene>
    <name evidence="3" type="ORF">WH50_25030</name>
</gene>
<dbReference type="InterPro" id="IPR013196">
    <property type="entry name" value="HTH_11"/>
</dbReference>
<evidence type="ECO:0000259" key="1">
    <source>
        <dbReference type="Pfam" id="PF08279"/>
    </source>
</evidence>
<dbReference type="PANTHER" id="PTHR34580">
    <property type="match status" value="1"/>
</dbReference>
<dbReference type="InterPro" id="IPR026881">
    <property type="entry name" value="WYL_dom"/>
</dbReference>
<evidence type="ECO:0000259" key="2">
    <source>
        <dbReference type="Pfam" id="PF13280"/>
    </source>
</evidence>
<dbReference type="PANTHER" id="PTHR34580:SF3">
    <property type="entry name" value="PROTEIN PAFB"/>
    <property type="match status" value="1"/>
</dbReference>
<name>A0ABX5LPS7_9GAMM</name>
<reference evidence="3 4" key="1">
    <citation type="submission" date="2015-03" db="EMBL/GenBank/DDBJ databases">
        <authorList>
            <person name="Krishnan R."/>
            <person name="Midha S."/>
            <person name="Patil P.B."/>
            <person name="Rameshkumar N."/>
        </authorList>
    </citation>
    <scope>NUCLEOTIDE SEQUENCE [LARGE SCALE GENOMIC DNA]</scope>
    <source>
        <strain evidence="3 4">L1E11</strain>
    </source>
</reference>
<feature type="domain" description="WYL" evidence="2">
    <location>
        <begin position="136"/>
        <end position="200"/>
    </location>
</feature>